<keyword evidence="4" id="KW-0067">ATP-binding</keyword>
<dbReference type="GO" id="GO:0016887">
    <property type="term" value="F:ATP hydrolysis activity"/>
    <property type="evidence" value="ECO:0007669"/>
    <property type="project" value="InterPro"/>
</dbReference>
<dbReference type="InterPro" id="IPR003439">
    <property type="entry name" value="ABC_transporter-like_ATP-bd"/>
</dbReference>
<feature type="domain" description="ABC transporter" evidence="5">
    <location>
        <begin position="22"/>
        <end position="145"/>
    </location>
</feature>
<evidence type="ECO:0000256" key="3">
    <source>
        <dbReference type="ARBA" id="ARBA00022741"/>
    </source>
</evidence>
<protein>
    <recommendedName>
        <fullName evidence="5">ABC transporter domain-containing protein</fullName>
    </recommendedName>
</protein>
<keyword evidence="2" id="KW-0677">Repeat</keyword>
<evidence type="ECO:0000256" key="1">
    <source>
        <dbReference type="ARBA" id="ARBA00022448"/>
    </source>
</evidence>
<evidence type="ECO:0000259" key="5">
    <source>
        <dbReference type="Pfam" id="PF00005"/>
    </source>
</evidence>
<dbReference type="GO" id="GO:0005524">
    <property type="term" value="F:ATP binding"/>
    <property type="evidence" value="ECO:0007669"/>
    <property type="project" value="UniProtKB-KW"/>
</dbReference>
<dbReference type="EMBL" id="BARV01027538">
    <property type="protein sequence ID" value="GAI38432.1"/>
    <property type="molecule type" value="Genomic_DNA"/>
</dbReference>
<proteinExistence type="predicted"/>
<evidence type="ECO:0000313" key="6">
    <source>
        <dbReference type="EMBL" id="GAI38432.1"/>
    </source>
</evidence>
<evidence type="ECO:0000256" key="2">
    <source>
        <dbReference type="ARBA" id="ARBA00022737"/>
    </source>
</evidence>
<dbReference type="InterPro" id="IPR050107">
    <property type="entry name" value="ABC_carbohydrate_import_ATPase"/>
</dbReference>
<keyword evidence="1" id="KW-0813">Transport</keyword>
<dbReference type="PANTHER" id="PTHR43790:SF9">
    <property type="entry name" value="GALACTOFURANOSE TRANSPORTER ATP-BINDING PROTEIN YTFR"/>
    <property type="match status" value="1"/>
</dbReference>
<dbReference type="Pfam" id="PF00005">
    <property type="entry name" value="ABC_tran"/>
    <property type="match status" value="1"/>
</dbReference>
<comment type="caution">
    <text evidence="6">The sequence shown here is derived from an EMBL/GenBank/DDBJ whole genome shotgun (WGS) entry which is preliminary data.</text>
</comment>
<feature type="non-terminal residue" evidence="6">
    <location>
        <position position="150"/>
    </location>
</feature>
<organism evidence="6">
    <name type="scientific">marine sediment metagenome</name>
    <dbReference type="NCBI Taxonomy" id="412755"/>
    <lineage>
        <taxon>unclassified sequences</taxon>
        <taxon>metagenomes</taxon>
        <taxon>ecological metagenomes</taxon>
    </lineage>
</organism>
<reference evidence="6" key="1">
    <citation type="journal article" date="2014" name="Front. Microbiol.">
        <title>High frequency of phylogenetically diverse reductive dehalogenase-homologous genes in deep subseafloor sedimentary metagenomes.</title>
        <authorList>
            <person name="Kawai M."/>
            <person name="Futagami T."/>
            <person name="Toyoda A."/>
            <person name="Takaki Y."/>
            <person name="Nishi S."/>
            <person name="Hori S."/>
            <person name="Arai W."/>
            <person name="Tsubouchi T."/>
            <person name="Morono Y."/>
            <person name="Uchiyama I."/>
            <person name="Ito T."/>
            <person name="Fujiyama A."/>
            <person name="Inagaki F."/>
            <person name="Takami H."/>
        </authorList>
    </citation>
    <scope>NUCLEOTIDE SEQUENCE</scope>
    <source>
        <strain evidence="6">Expedition CK06-06</strain>
    </source>
</reference>
<gene>
    <name evidence="6" type="ORF">S06H3_44299</name>
</gene>
<name>X1N326_9ZZZZ</name>
<dbReference type="Gene3D" id="3.40.50.300">
    <property type="entry name" value="P-loop containing nucleotide triphosphate hydrolases"/>
    <property type="match status" value="1"/>
</dbReference>
<dbReference type="AlphaFoldDB" id="X1N326"/>
<sequence>METEYAAEMEGITKRFPGVLALNNVDLRVKKGKIHALVGENGAGKSTLIKILGGIYQKDEGKIKINGTNTVVKDPSDARRKGISFIHQELNLIPYFNAVQNIFVGRENDAGKGKFLDYKAMRKKAEEILDSLGLSININVPVKHLTTAQR</sequence>
<evidence type="ECO:0000256" key="4">
    <source>
        <dbReference type="ARBA" id="ARBA00022840"/>
    </source>
</evidence>
<keyword evidence="3" id="KW-0547">Nucleotide-binding</keyword>
<dbReference type="SUPFAM" id="SSF52540">
    <property type="entry name" value="P-loop containing nucleoside triphosphate hydrolases"/>
    <property type="match status" value="1"/>
</dbReference>
<dbReference type="PANTHER" id="PTHR43790">
    <property type="entry name" value="CARBOHYDRATE TRANSPORT ATP-BINDING PROTEIN MG119-RELATED"/>
    <property type="match status" value="1"/>
</dbReference>
<accession>X1N326</accession>
<dbReference type="InterPro" id="IPR027417">
    <property type="entry name" value="P-loop_NTPase"/>
</dbReference>